<dbReference type="InterPro" id="IPR043754">
    <property type="entry name" value="DUF5700"/>
</dbReference>
<organism evidence="1 2">
    <name type="scientific">Candidatus Wallbacteria bacterium HGW-Wallbacteria-1</name>
    <dbReference type="NCBI Taxonomy" id="2013854"/>
    <lineage>
        <taxon>Bacteria</taxon>
        <taxon>Candidatus Walliibacteriota</taxon>
    </lineage>
</organism>
<dbReference type="EMBL" id="PGXC01000050">
    <property type="protein sequence ID" value="PKK88358.1"/>
    <property type="molecule type" value="Genomic_DNA"/>
</dbReference>
<gene>
    <name evidence="1" type="ORF">CVV64_19210</name>
</gene>
<reference evidence="1 2" key="1">
    <citation type="journal article" date="2017" name="ISME J.">
        <title>Potential for microbial H2 and metal transformations associated with novel bacteria and archaea in deep terrestrial subsurface sediments.</title>
        <authorList>
            <person name="Hernsdorf A.W."/>
            <person name="Amano Y."/>
            <person name="Miyakawa K."/>
            <person name="Ise K."/>
            <person name="Suzuki Y."/>
            <person name="Anantharaman K."/>
            <person name="Probst A."/>
            <person name="Burstein D."/>
            <person name="Thomas B.C."/>
            <person name="Banfield J.F."/>
        </authorList>
    </citation>
    <scope>NUCLEOTIDE SEQUENCE [LARGE SCALE GENOMIC DNA]</scope>
    <source>
        <strain evidence="1">HGW-Wallbacteria-1</strain>
    </source>
</reference>
<dbReference type="Proteomes" id="UP000233256">
    <property type="component" value="Unassembled WGS sequence"/>
</dbReference>
<dbReference type="Pfam" id="PF18958">
    <property type="entry name" value="DUF5700"/>
    <property type="match status" value="1"/>
</dbReference>
<evidence type="ECO:0000313" key="2">
    <source>
        <dbReference type="Proteomes" id="UP000233256"/>
    </source>
</evidence>
<proteinExistence type="predicted"/>
<evidence type="ECO:0008006" key="3">
    <source>
        <dbReference type="Google" id="ProtNLM"/>
    </source>
</evidence>
<protein>
    <recommendedName>
        <fullName evidence="3">DUF2268 domain-containing protein</fullName>
    </recommendedName>
</protein>
<sequence>MPNIPLSIDECMEKVHFSGYFLWQQFAEKLLNGETPDENWWKPLFAHPGYAALTGPNFPSELISSNMELAFMPSRQDELKDIQADPPPSYNFILGHFVHIRDNMKNFRGAVEDFRQNLETVIEKAFSQALEFLPNLDLDKFDYPEIHFLVFAADGLSSSAIIFDLLTAVETGPEASIGYLAHEIHHYYRHLILRLNIPEIGEKDMHFLRILDRIHSEGLANRLDKHINIPETARDYHFRRREWFASMVDESPEVIRKINALFDDGENHGGRLDGIAAKIQKLLPMSGNPLGCFMHGHIEKHFTHDEIRTNADNPFSFFGFYNRSAEGGLLSPRFSDTFMEVIDNLQTRYLISEQFQEAVS</sequence>
<evidence type="ECO:0000313" key="1">
    <source>
        <dbReference type="EMBL" id="PKK88358.1"/>
    </source>
</evidence>
<dbReference type="AlphaFoldDB" id="A0A2N1PJ29"/>
<comment type="caution">
    <text evidence="1">The sequence shown here is derived from an EMBL/GenBank/DDBJ whole genome shotgun (WGS) entry which is preliminary data.</text>
</comment>
<name>A0A2N1PJ29_9BACT</name>
<accession>A0A2N1PJ29</accession>